<gene>
    <name evidence="1" type="ORF">D1970_07985</name>
</gene>
<dbReference type="AlphaFoldDB" id="A0A398BCW6"/>
<name>A0A398BCW6_9BACI</name>
<proteinExistence type="predicted"/>
<protein>
    <submittedName>
        <fullName evidence="1">DUF2515 domain-containing protein</fullName>
    </submittedName>
</protein>
<evidence type="ECO:0000313" key="2">
    <source>
        <dbReference type="Proteomes" id="UP000265816"/>
    </source>
</evidence>
<accession>A0A398BCW6</accession>
<dbReference type="EMBL" id="QWVT01000015">
    <property type="protein sequence ID" value="RID85506.1"/>
    <property type="molecule type" value="Genomic_DNA"/>
</dbReference>
<comment type="caution">
    <text evidence="1">The sequence shown here is derived from an EMBL/GenBank/DDBJ whole genome shotgun (WGS) entry which is preliminary data.</text>
</comment>
<organism evidence="1 2">
    <name type="scientific">Mesobacillus zeae</name>
    <dbReference type="NCBI Taxonomy" id="1917180"/>
    <lineage>
        <taxon>Bacteria</taxon>
        <taxon>Bacillati</taxon>
        <taxon>Bacillota</taxon>
        <taxon>Bacilli</taxon>
        <taxon>Bacillales</taxon>
        <taxon>Bacillaceae</taxon>
        <taxon>Mesobacillus</taxon>
    </lineage>
</organism>
<keyword evidence="2" id="KW-1185">Reference proteome</keyword>
<evidence type="ECO:0000313" key="1">
    <source>
        <dbReference type="EMBL" id="RID85506.1"/>
    </source>
</evidence>
<sequence>MLLIILKRPAAESKQERNYTGFFFMNKIFLKRSILMPFNIEHSGSRQDFWPWLFSSFKDTSHAMLFSPKLIFAWKDQTKQTFGKADWFRFRDTSILDLLRTLPEVTESDLTIHAFRSFDNRPARRASDKNN</sequence>
<reference evidence="1 2" key="1">
    <citation type="submission" date="2018-08" db="EMBL/GenBank/DDBJ databases">
        <title>Bacillus jemisoniae sp. nov., Bacillus chryseoplanitiae sp. nov., Bacillus resnikiae sp. nov., and Bacillus frankliniae sp. nov., isolated from Viking spacecraft and associated surfaces.</title>
        <authorList>
            <person name="Seuylemezian A."/>
            <person name="Vaishampayan P."/>
        </authorList>
    </citation>
    <scope>NUCLEOTIDE SEQUENCE [LARGE SCALE GENOMIC DNA]</scope>
    <source>
        <strain evidence="1 2">JJ-247</strain>
    </source>
</reference>
<dbReference type="Proteomes" id="UP000265816">
    <property type="component" value="Unassembled WGS sequence"/>
</dbReference>